<dbReference type="AlphaFoldDB" id="A0A8H3QKV0"/>
<evidence type="ECO:0000313" key="1">
    <source>
        <dbReference type="EMBL" id="GES83463.1"/>
    </source>
</evidence>
<name>A0A8H3QKV0_9GLOM</name>
<organism evidence="1 2">
    <name type="scientific">Rhizophagus clarus</name>
    <dbReference type="NCBI Taxonomy" id="94130"/>
    <lineage>
        <taxon>Eukaryota</taxon>
        <taxon>Fungi</taxon>
        <taxon>Fungi incertae sedis</taxon>
        <taxon>Mucoromycota</taxon>
        <taxon>Glomeromycotina</taxon>
        <taxon>Glomeromycetes</taxon>
        <taxon>Glomerales</taxon>
        <taxon>Glomeraceae</taxon>
        <taxon>Rhizophagus</taxon>
    </lineage>
</organism>
<dbReference type="EMBL" id="BLAL01000069">
    <property type="protein sequence ID" value="GES83463.1"/>
    <property type="molecule type" value="Genomic_DNA"/>
</dbReference>
<evidence type="ECO:0000313" key="2">
    <source>
        <dbReference type="Proteomes" id="UP000615446"/>
    </source>
</evidence>
<gene>
    <name evidence="1" type="ORF">RCL2_001062300</name>
</gene>
<sequence>MHDGWYINEDGEKRVQSMTFPNNHQLKGQPKGIKQVLKERNLWPMKEIRFTYEQCSKKCDDINLKRNDSEALQNGKPDEYAFAHKLWRYMDAYDKRLEGRTAEWAVSKYKSYRQISKNIEKLME</sequence>
<protein>
    <submittedName>
        <fullName evidence="1">Uncharacterized protein</fullName>
    </submittedName>
</protein>
<dbReference type="OrthoDB" id="10044727at2759"/>
<accession>A0A8H3QKV0</accession>
<reference evidence="1" key="1">
    <citation type="submission" date="2019-10" db="EMBL/GenBank/DDBJ databases">
        <title>Conservation and host-specific expression of non-tandemly repeated heterogenous ribosome RNA gene in arbuscular mycorrhizal fungi.</title>
        <authorList>
            <person name="Maeda T."/>
            <person name="Kobayashi Y."/>
            <person name="Nakagawa T."/>
            <person name="Ezawa T."/>
            <person name="Yamaguchi K."/>
            <person name="Bino T."/>
            <person name="Nishimoto Y."/>
            <person name="Shigenobu S."/>
            <person name="Kawaguchi M."/>
        </authorList>
    </citation>
    <scope>NUCLEOTIDE SEQUENCE</scope>
    <source>
        <strain evidence="1">HR1</strain>
    </source>
</reference>
<proteinExistence type="predicted"/>
<comment type="caution">
    <text evidence="1">The sequence shown here is derived from an EMBL/GenBank/DDBJ whole genome shotgun (WGS) entry which is preliminary data.</text>
</comment>
<dbReference type="Proteomes" id="UP000615446">
    <property type="component" value="Unassembled WGS sequence"/>
</dbReference>